<keyword evidence="6" id="KW-0732">Signal</keyword>
<reference evidence="22 23" key="1">
    <citation type="journal article" date="2010" name="Science">
        <title>Genomic comparison of the ants Camponotus floridanus and Harpegnathos saltator.</title>
        <authorList>
            <person name="Bonasio R."/>
            <person name="Zhang G."/>
            <person name="Ye C."/>
            <person name="Mutti N.S."/>
            <person name="Fang X."/>
            <person name="Qin N."/>
            <person name="Donahue G."/>
            <person name="Yang P."/>
            <person name="Li Q."/>
            <person name="Li C."/>
            <person name="Zhang P."/>
            <person name="Huang Z."/>
            <person name="Berger S.L."/>
            <person name="Reinberg D."/>
            <person name="Wang J."/>
            <person name="Liebig J."/>
        </authorList>
    </citation>
    <scope>NUCLEOTIDE SEQUENCE [LARGE SCALE GENOMIC DNA]</scope>
    <source>
        <strain evidence="23">C129</strain>
    </source>
</reference>
<keyword evidence="15" id="KW-0325">Glycoprotein</keyword>
<dbReference type="InterPro" id="IPR002126">
    <property type="entry name" value="Cadherin-like_dom"/>
</dbReference>
<evidence type="ECO:0000256" key="17">
    <source>
        <dbReference type="PROSITE-ProRule" id="PRU00043"/>
    </source>
</evidence>
<gene>
    <name evidence="22" type="ORF">EAG_03424</name>
</gene>
<evidence type="ECO:0000256" key="5">
    <source>
        <dbReference type="ARBA" id="ARBA00022723"/>
    </source>
</evidence>
<keyword evidence="8" id="KW-0863">Zinc-finger</keyword>
<dbReference type="PANTHER" id="PTHR24416:SF621">
    <property type="entry name" value="TYROSINE KINASE RECEPTOR CAD96CA"/>
    <property type="match status" value="1"/>
</dbReference>
<dbReference type="InterPro" id="IPR011009">
    <property type="entry name" value="Kinase-like_dom_sf"/>
</dbReference>
<keyword evidence="23" id="KW-1185">Reference proteome</keyword>
<dbReference type="Pfam" id="PF21362">
    <property type="entry name" value="Sina_RING"/>
    <property type="match status" value="1"/>
</dbReference>
<keyword evidence="9 22" id="KW-0418">Kinase</keyword>
<keyword evidence="5" id="KW-0479">Metal-binding</keyword>
<evidence type="ECO:0000256" key="19">
    <source>
        <dbReference type="SAM" id="MobiDB-lite"/>
    </source>
</evidence>
<keyword evidence="14" id="KW-0829">Tyrosine-protein kinase</keyword>
<dbReference type="InParanoid" id="E2AQH4"/>
<dbReference type="PROSITE" id="PS50268">
    <property type="entry name" value="CADHERIN_2"/>
    <property type="match status" value="1"/>
</dbReference>
<dbReference type="GO" id="GO:0043235">
    <property type="term" value="C:receptor complex"/>
    <property type="evidence" value="ECO:0007669"/>
    <property type="project" value="TreeGrafter"/>
</dbReference>
<dbReference type="Gene3D" id="3.30.200.20">
    <property type="entry name" value="Phosphorylase Kinase, domain 1"/>
    <property type="match status" value="1"/>
</dbReference>
<dbReference type="SUPFAM" id="SSF56112">
    <property type="entry name" value="Protein kinase-like (PK-like)"/>
    <property type="match status" value="1"/>
</dbReference>
<dbReference type="InterPro" id="IPR017441">
    <property type="entry name" value="Protein_kinase_ATP_BS"/>
</dbReference>
<dbReference type="InterPro" id="IPR001245">
    <property type="entry name" value="Ser-Thr/Tyr_kinase_cat_dom"/>
</dbReference>
<dbReference type="GO" id="GO:0007169">
    <property type="term" value="P:cell surface receptor protein tyrosine kinase signaling pathway"/>
    <property type="evidence" value="ECO:0007669"/>
    <property type="project" value="TreeGrafter"/>
</dbReference>
<feature type="non-terminal residue" evidence="22">
    <location>
        <position position="1"/>
    </location>
</feature>
<dbReference type="OMA" id="WDKDPAC"/>
<comment type="catalytic activity">
    <reaction evidence="16">
        <text>L-tyrosyl-[protein] + ATP = O-phospho-L-tyrosyl-[protein] + ADP + H(+)</text>
        <dbReference type="Rhea" id="RHEA:10596"/>
        <dbReference type="Rhea" id="RHEA-COMP:10136"/>
        <dbReference type="Rhea" id="RHEA-COMP:20101"/>
        <dbReference type="ChEBI" id="CHEBI:15378"/>
        <dbReference type="ChEBI" id="CHEBI:30616"/>
        <dbReference type="ChEBI" id="CHEBI:46858"/>
        <dbReference type="ChEBI" id="CHEBI:61978"/>
        <dbReference type="ChEBI" id="CHEBI:456216"/>
        <dbReference type="EC" id="2.7.10.1"/>
    </reaction>
</comment>
<protein>
    <recommendedName>
        <fullName evidence="2">receptor protein-tyrosine kinase</fullName>
        <ecNumber evidence="2">2.7.10.1</ecNumber>
    </recommendedName>
</protein>
<dbReference type="FunFam" id="3.30.200.20:FF:000678">
    <property type="entry name" value="Tyrosine kinase receptor"/>
    <property type="match status" value="1"/>
</dbReference>
<name>E2AQH4_CAMFO</name>
<evidence type="ECO:0000256" key="2">
    <source>
        <dbReference type="ARBA" id="ARBA00011902"/>
    </source>
</evidence>
<dbReference type="GO" id="GO:0007156">
    <property type="term" value="P:homophilic cell adhesion via plasma membrane adhesion molecules"/>
    <property type="evidence" value="ECO:0007669"/>
    <property type="project" value="InterPro"/>
</dbReference>
<accession>E2AQH4</accession>
<evidence type="ECO:0000256" key="3">
    <source>
        <dbReference type="ARBA" id="ARBA00022679"/>
    </source>
</evidence>
<dbReference type="Proteomes" id="UP000000311">
    <property type="component" value="Unassembled WGS sequence"/>
</dbReference>
<keyword evidence="22" id="KW-0675">Receptor</keyword>
<evidence type="ECO:0000256" key="9">
    <source>
        <dbReference type="ARBA" id="ARBA00022777"/>
    </source>
</evidence>
<dbReference type="PROSITE" id="PS50011">
    <property type="entry name" value="PROTEIN_KINASE_DOM"/>
    <property type="match status" value="1"/>
</dbReference>
<dbReference type="Gene3D" id="1.10.510.10">
    <property type="entry name" value="Transferase(Phosphotransferase) domain 1"/>
    <property type="match status" value="1"/>
</dbReference>
<feature type="domain" description="Protein kinase" evidence="20">
    <location>
        <begin position="314"/>
        <end position="584"/>
    </location>
</feature>
<evidence type="ECO:0000259" key="20">
    <source>
        <dbReference type="PROSITE" id="PS50011"/>
    </source>
</evidence>
<dbReference type="STRING" id="104421.E2AQH4"/>
<dbReference type="InterPro" id="IPR050122">
    <property type="entry name" value="RTK"/>
</dbReference>
<evidence type="ECO:0000256" key="18">
    <source>
        <dbReference type="PROSITE-ProRule" id="PRU10141"/>
    </source>
</evidence>
<evidence type="ECO:0000256" key="16">
    <source>
        <dbReference type="ARBA" id="ARBA00051243"/>
    </source>
</evidence>
<proteinExistence type="predicted"/>
<dbReference type="InterPro" id="IPR020635">
    <property type="entry name" value="Tyr_kinase_cat_dom"/>
</dbReference>
<dbReference type="CDD" id="cd00192">
    <property type="entry name" value="PTKc"/>
    <property type="match status" value="1"/>
</dbReference>
<evidence type="ECO:0000313" key="23">
    <source>
        <dbReference type="Proteomes" id="UP000000311"/>
    </source>
</evidence>
<dbReference type="EMBL" id="GL441764">
    <property type="protein sequence ID" value="EFN64322.1"/>
    <property type="molecule type" value="Genomic_DNA"/>
</dbReference>
<evidence type="ECO:0000313" key="22">
    <source>
        <dbReference type="EMBL" id="EFN64322.1"/>
    </source>
</evidence>
<keyword evidence="13" id="KW-0472">Membrane</keyword>
<dbReference type="PROSITE" id="PS00107">
    <property type="entry name" value="PROTEIN_KINASE_ATP"/>
    <property type="match status" value="1"/>
</dbReference>
<dbReference type="PRINTS" id="PR00109">
    <property type="entry name" value="TYRKINASE"/>
</dbReference>
<feature type="compositionally biased region" description="Low complexity" evidence="19">
    <location>
        <begin position="201"/>
        <end position="215"/>
    </location>
</feature>
<sequence length="913" mass="103334">QFSDNTPPTMWLNRNWRLPDNEPVGNIVTRVRAEDNEQDTLTFGLEPHNYNGDDSPPSPLPFYIDNSTGTVFLNKTLKGRGGQNLLLYVTVSDGQLTAKTEVYVNIINSSADQGNPRIPFPFPPNQHGSGGRIGSPYLTLPNLPNFASPLPPLPTKQYLETTKLELEKTKSKENNVSGGVVGSTITEEDVQVNEVESPALSSKSPTRAPSTAPPSQDMAMTLIPVVAGCALVVGLGMGVWSLRNRFCGSRKSKADTKEQASVSVSNLSDDPSLILKRWRGPKARSNRYQPWEKESQAGIQNKQEDKWEFPRHRLKVFNILGEGCFGQVWKCEALDIDGKSGATIVAVKTLKENATERERLDLAQELRVMKNLDPHPNVVRLLGCCTEREPMFVILEYVSGGKLQSFLRASREERNHGGAGLTSRDLTGFVYQIAKGMEYLASKGIIHRDLAARNILIDENRACKVADFGFARDVAANQIYERKSEGRLPIRWMAPESLYDNIFSVKSDIWSFGVLIWEIVTLGSTPYPGLAAAEVMRRIKEGYRLDRPEHCKRELYNIMYYCWDKDPACRPSFAELVSLTEGLLLDETDYIELDRFPDHSYYNWCDALEELLQCPVCLDISQGIQVQCTNGHHICNQCRLQLQVCPVCKSSFIATRNLVVEQLSAKLHDIKLSLLHPYHALNRRILHNKVCVATQTEVCMPSTSSACQTEPVNQARHINPRNEQKPLINLAPRVGKGVFPCRIGSCTVELPHGRIIGHLRYHHKDVFYEFITRDTVFKKKWSLEYILNRDYDFAFHIKEMGLFFLNVTIDHKGDLIAFVQIVNCMAVSKQFVYTFEAVGTYIASYTGQVKSCRTRPDCISNDCLRIRENNMRHNMIDGKNFFHCNLTIKRRVDYSRDRPIAVQNNEMQLFEDI</sequence>
<dbReference type="InterPro" id="IPR000719">
    <property type="entry name" value="Prot_kinase_dom"/>
</dbReference>
<dbReference type="SMART" id="SM00219">
    <property type="entry name" value="TyrKc"/>
    <property type="match status" value="1"/>
</dbReference>
<comment type="subcellular location">
    <subcellularLocation>
        <location evidence="1">Membrane</location>
        <topology evidence="1">Single-pass type I membrane protein</topology>
    </subcellularLocation>
</comment>
<dbReference type="InterPro" id="IPR015919">
    <property type="entry name" value="Cadherin-like_sf"/>
</dbReference>
<dbReference type="Gene3D" id="3.30.40.10">
    <property type="entry name" value="Zinc/RING finger domain, C3HC4 (zinc finger)"/>
    <property type="match status" value="1"/>
</dbReference>
<dbReference type="InterPro" id="IPR008266">
    <property type="entry name" value="Tyr_kinase_AS"/>
</dbReference>
<feature type="binding site" evidence="18">
    <location>
        <position position="348"/>
    </location>
    <ligand>
        <name>ATP</name>
        <dbReference type="ChEBI" id="CHEBI:30616"/>
    </ligand>
</feature>
<keyword evidence="12" id="KW-1133">Transmembrane helix</keyword>
<dbReference type="GO" id="GO:1902533">
    <property type="term" value="P:positive regulation of intracellular signal transduction"/>
    <property type="evidence" value="ECO:0007669"/>
    <property type="project" value="UniProtKB-ARBA"/>
</dbReference>
<organism evidence="23">
    <name type="scientific">Camponotus floridanus</name>
    <name type="common">Florida carpenter ant</name>
    <dbReference type="NCBI Taxonomy" id="104421"/>
    <lineage>
        <taxon>Eukaryota</taxon>
        <taxon>Metazoa</taxon>
        <taxon>Ecdysozoa</taxon>
        <taxon>Arthropoda</taxon>
        <taxon>Hexapoda</taxon>
        <taxon>Insecta</taxon>
        <taxon>Pterygota</taxon>
        <taxon>Neoptera</taxon>
        <taxon>Endopterygota</taxon>
        <taxon>Hymenoptera</taxon>
        <taxon>Apocrita</taxon>
        <taxon>Aculeata</taxon>
        <taxon>Formicoidea</taxon>
        <taxon>Formicidae</taxon>
        <taxon>Formicinae</taxon>
        <taxon>Camponotus</taxon>
    </lineage>
</organism>
<dbReference type="OrthoDB" id="4788989at2759"/>
<feature type="domain" description="Cadherin" evidence="21">
    <location>
        <begin position="18"/>
        <end position="118"/>
    </location>
</feature>
<keyword evidence="7 18" id="KW-0547">Nucleotide-binding</keyword>
<evidence type="ECO:0000256" key="11">
    <source>
        <dbReference type="ARBA" id="ARBA00022840"/>
    </source>
</evidence>
<evidence type="ECO:0000259" key="21">
    <source>
        <dbReference type="PROSITE" id="PS50268"/>
    </source>
</evidence>
<evidence type="ECO:0000256" key="12">
    <source>
        <dbReference type="ARBA" id="ARBA00022989"/>
    </source>
</evidence>
<dbReference type="Gene3D" id="2.60.40.60">
    <property type="entry name" value="Cadherins"/>
    <property type="match status" value="1"/>
</dbReference>
<keyword evidence="4" id="KW-0812">Transmembrane</keyword>
<dbReference type="GO" id="GO:0005886">
    <property type="term" value="C:plasma membrane"/>
    <property type="evidence" value="ECO:0007669"/>
    <property type="project" value="TreeGrafter"/>
</dbReference>
<evidence type="ECO:0000256" key="6">
    <source>
        <dbReference type="ARBA" id="ARBA00022729"/>
    </source>
</evidence>
<dbReference type="PANTHER" id="PTHR24416">
    <property type="entry name" value="TYROSINE-PROTEIN KINASE RECEPTOR"/>
    <property type="match status" value="1"/>
</dbReference>
<evidence type="ECO:0000256" key="14">
    <source>
        <dbReference type="ARBA" id="ARBA00023137"/>
    </source>
</evidence>
<dbReference type="CDD" id="cd11304">
    <property type="entry name" value="Cadherin_repeat"/>
    <property type="match status" value="1"/>
</dbReference>
<evidence type="ECO:0000256" key="4">
    <source>
        <dbReference type="ARBA" id="ARBA00022692"/>
    </source>
</evidence>
<evidence type="ECO:0000256" key="10">
    <source>
        <dbReference type="ARBA" id="ARBA00022833"/>
    </source>
</evidence>
<dbReference type="AlphaFoldDB" id="E2AQH4"/>
<dbReference type="InterPro" id="IPR049548">
    <property type="entry name" value="Sina-like_RING"/>
</dbReference>
<dbReference type="SUPFAM" id="SSF57850">
    <property type="entry name" value="RING/U-box"/>
    <property type="match status" value="1"/>
</dbReference>
<evidence type="ECO:0000256" key="13">
    <source>
        <dbReference type="ARBA" id="ARBA00023136"/>
    </source>
</evidence>
<dbReference type="GO" id="GO:0004714">
    <property type="term" value="F:transmembrane receptor protein tyrosine kinase activity"/>
    <property type="evidence" value="ECO:0007669"/>
    <property type="project" value="UniProtKB-EC"/>
</dbReference>
<evidence type="ECO:0000256" key="8">
    <source>
        <dbReference type="ARBA" id="ARBA00022771"/>
    </source>
</evidence>
<dbReference type="SUPFAM" id="SSF49313">
    <property type="entry name" value="Cadherin-like"/>
    <property type="match status" value="1"/>
</dbReference>
<evidence type="ECO:0000256" key="15">
    <source>
        <dbReference type="ARBA" id="ARBA00023180"/>
    </source>
</evidence>
<dbReference type="InterPro" id="IPR013083">
    <property type="entry name" value="Znf_RING/FYVE/PHD"/>
</dbReference>
<keyword evidence="10" id="KW-0862">Zinc</keyword>
<keyword evidence="3" id="KW-0808">Transferase</keyword>
<keyword evidence="11 18" id="KW-0067">ATP-binding</keyword>
<dbReference type="FunFam" id="1.10.510.10:FF:000190">
    <property type="entry name" value="Proto-oncogene tyrosine-protein kinase receptor Ret"/>
    <property type="match status" value="1"/>
</dbReference>
<feature type="region of interest" description="Disordered" evidence="19">
    <location>
        <begin position="187"/>
        <end position="215"/>
    </location>
</feature>
<evidence type="ECO:0000256" key="7">
    <source>
        <dbReference type="ARBA" id="ARBA00022741"/>
    </source>
</evidence>
<dbReference type="EC" id="2.7.10.1" evidence="2"/>
<dbReference type="PROSITE" id="PS00109">
    <property type="entry name" value="PROTEIN_KINASE_TYR"/>
    <property type="match status" value="1"/>
</dbReference>
<evidence type="ECO:0000256" key="1">
    <source>
        <dbReference type="ARBA" id="ARBA00004479"/>
    </source>
</evidence>
<dbReference type="Pfam" id="PF07714">
    <property type="entry name" value="PK_Tyr_Ser-Thr"/>
    <property type="match status" value="1"/>
</dbReference>
<dbReference type="GO" id="GO:0008270">
    <property type="term" value="F:zinc ion binding"/>
    <property type="evidence" value="ECO:0007669"/>
    <property type="project" value="UniProtKB-KW"/>
</dbReference>
<dbReference type="FunCoup" id="E2AQH4">
    <property type="interactions" value="8"/>
</dbReference>
<keyword evidence="17" id="KW-0106">Calcium</keyword>
<dbReference type="GO" id="GO:0005524">
    <property type="term" value="F:ATP binding"/>
    <property type="evidence" value="ECO:0007669"/>
    <property type="project" value="UniProtKB-UniRule"/>
</dbReference>
<dbReference type="GO" id="GO:0005509">
    <property type="term" value="F:calcium ion binding"/>
    <property type="evidence" value="ECO:0007669"/>
    <property type="project" value="UniProtKB-UniRule"/>
</dbReference>